<proteinExistence type="predicted"/>
<protein>
    <recommendedName>
        <fullName evidence="2">BPTI/Kunitz inhibitor domain-containing protein</fullName>
    </recommendedName>
</protein>
<accession>A0ABD0J3R1</accession>
<gene>
    <name evidence="3" type="ORF">BaRGS_00039236</name>
</gene>
<evidence type="ECO:0000256" key="1">
    <source>
        <dbReference type="ARBA" id="ARBA00023157"/>
    </source>
</evidence>
<dbReference type="SUPFAM" id="SSF57362">
    <property type="entry name" value="BPTI-like"/>
    <property type="match status" value="1"/>
</dbReference>
<dbReference type="AlphaFoldDB" id="A0ABD0J3R1"/>
<dbReference type="SMART" id="SM00131">
    <property type="entry name" value="KU"/>
    <property type="match status" value="1"/>
</dbReference>
<dbReference type="PROSITE" id="PS50279">
    <property type="entry name" value="BPTI_KUNITZ_2"/>
    <property type="match status" value="1"/>
</dbReference>
<dbReference type="InterPro" id="IPR036880">
    <property type="entry name" value="Kunitz_BPTI_sf"/>
</dbReference>
<dbReference type="PROSITE" id="PS00280">
    <property type="entry name" value="BPTI_KUNITZ_1"/>
    <property type="match status" value="1"/>
</dbReference>
<sequence length="183" mass="19007">MLAEPGVCPPKRCALHQPPTTCTDTCKDDGDCRGSDKCCQGCDGCRQCIFATGLPTCRVLSQEHALLSGAPSPIPPPAEMRAVMTGIAKGATNAAGPAQAFCMRGTRCVDTPDGPRCGPINGEDRCSLPPDTGPCEAAITRYYFRSSGPEPGCHTFTYGGCKGNGNNFETLSACLNACARVVG</sequence>
<dbReference type="Gene3D" id="4.10.410.10">
    <property type="entry name" value="Pancreatic trypsin inhibitor Kunitz domain"/>
    <property type="match status" value="1"/>
</dbReference>
<dbReference type="PANTHER" id="PTHR46751">
    <property type="entry name" value="EPPIN"/>
    <property type="match status" value="1"/>
</dbReference>
<dbReference type="PRINTS" id="PR00759">
    <property type="entry name" value="BASICPTASE"/>
</dbReference>
<keyword evidence="1" id="KW-1015">Disulfide bond</keyword>
<dbReference type="Pfam" id="PF00014">
    <property type="entry name" value="Kunitz_BPTI"/>
    <property type="match status" value="1"/>
</dbReference>
<dbReference type="PANTHER" id="PTHR46751:SF1">
    <property type="entry name" value="WAP FOUR-DISULFIDE CORE DOMAIN PROTEIN 6A"/>
    <property type="match status" value="1"/>
</dbReference>
<dbReference type="EMBL" id="JACVVK020000673">
    <property type="protein sequence ID" value="KAK7457294.1"/>
    <property type="molecule type" value="Genomic_DNA"/>
</dbReference>
<evidence type="ECO:0000259" key="2">
    <source>
        <dbReference type="PROSITE" id="PS50279"/>
    </source>
</evidence>
<reference evidence="3 4" key="1">
    <citation type="journal article" date="2023" name="Sci. Data">
        <title>Genome assembly of the Korean intertidal mud-creeper Batillaria attramentaria.</title>
        <authorList>
            <person name="Patra A.K."/>
            <person name="Ho P.T."/>
            <person name="Jun S."/>
            <person name="Lee S.J."/>
            <person name="Kim Y."/>
            <person name="Won Y.J."/>
        </authorList>
    </citation>
    <scope>NUCLEOTIDE SEQUENCE [LARGE SCALE GENOMIC DNA]</scope>
    <source>
        <strain evidence="3">Wonlab-2016</strain>
    </source>
</reference>
<comment type="caution">
    <text evidence="3">The sequence shown here is derived from an EMBL/GenBank/DDBJ whole genome shotgun (WGS) entry which is preliminary data.</text>
</comment>
<dbReference type="InterPro" id="IPR051388">
    <property type="entry name" value="Serpin_venom_toxin"/>
</dbReference>
<evidence type="ECO:0000313" key="4">
    <source>
        <dbReference type="Proteomes" id="UP001519460"/>
    </source>
</evidence>
<feature type="domain" description="BPTI/Kunitz inhibitor" evidence="2">
    <location>
        <begin position="126"/>
        <end position="178"/>
    </location>
</feature>
<dbReference type="InterPro" id="IPR020901">
    <property type="entry name" value="Prtase_inh_Kunz-CS"/>
</dbReference>
<dbReference type="Proteomes" id="UP001519460">
    <property type="component" value="Unassembled WGS sequence"/>
</dbReference>
<evidence type="ECO:0000313" key="3">
    <source>
        <dbReference type="EMBL" id="KAK7457294.1"/>
    </source>
</evidence>
<keyword evidence="4" id="KW-1185">Reference proteome</keyword>
<dbReference type="CDD" id="cd00109">
    <property type="entry name" value="Kunitz-type"/>
    <property type="match status" value="1"/>
</dbReference>
<name>A0ABD0J3R1_9CAEN</name>
<dbReference type="InterPro" id="IPR002223">
    <property type="entry name" value="Kunitz_BPTI"/>
</dbReference>
<organism evidence="3 4">
    <name type="scientific">Batillaria attramentaria</name>
    <dbReference type="NCBI Taxonomy" id="370345"/>
    <lineage>
        <taxon>Eukaryota</taxon>
        <taxon>Metazoa</taxon>
        <taxon>Spiralia</taxon>
        <taxon>Lophotrochozoa</taxon>
        <taxon>Mollusca</taxon>
        <taxon>Gastropoda</taxon>
        <taxon>Caenogastropoda</taxon>
        <taxon>Sorbeoconcha</taxon>
        <taxon>Cerithioidea</taxon>
        <taxon>Batillariidae</taxon>
        <taxon>Batillaria</taxon>
    </lineage>
</organism>